<keyword evidence="3" id="KW-1185">Reference proteome</keyword>
<reference evidence="2 3" key="1">
    <citation type="submission" date="2017-10" db="EMBL/GenBank/DDBJ databases">
        <title>Whole genome sequencing of Pseudoxanthomonas broegbernensis DSM 12573(T).</title>
        <authorList>
            <person name="Kumar S."/>
            <person name="Bansal K."/>
            <person name="Kaur A."/>
            <person name="Patil P."/>
            <person name="Sharma S."/>
            <person name="Patil P.B."/>
        </authorList>
    </citation>
    <scope>NUCLEOTIDE SEQUENCE [LARGE SCALE GENOMIC DNA]</scope>
    <source>
        <strain evidence="2 3">DSM 12573</strain>
    </source>
</reference>
<feature type="region of interest" description="Disordered" evidence="1">
    <location>
        <begin position="127"/>
        <end position="157"/>
    </location>
</feature>
<dbReference type="EMBL" id="MWIP01000002">
    <property type="protein sequence ID" value="KAF1687562.1"/>
    <property type="molecule type" value="Genomic_DNA"/>
</dbReference>
<keyword evidence="2" id="KW-0540">Nuclease</keyword>
<feature type="compositionally biased region" description="Polar residues" evidence="1">
    <location>
        <begin position="138"/>
        <end position="147"/>
    </location>
</feature>
<dbReference type="GO" id="GO:0004519">
    <property type="term" value="F:endonuclease activity"/>
    <property type="evidence" value="ECO:0007669"/>
    <property type="project" value="UniProtKB-KW"/>
</dbReference>
<evidence type="ECO:0000313" key="3">
    <source>
        <dbReference type="Proteomes" id="UP000462066"/>
    </source>
</evidence>
<sequence>MRNVSRGDDPAPASLGVKNRNGLTELDRVRAHLQSPASGVAFPFKAYKHDEVKRRLDAIFHGKCAYCETFYSASAPVDVEHFRPKGSVSEDPAHPGYWWIAMAWDNLLPSCIDCNRKRKQHMVASSASLTELRENMKRQPSTQSGKQDSFPIKDGSPRLQPEDVVYTAEQALLLNPCVDVPRDHLEFVFDGTPPVSLVVPRADPDPSERGAVSIQVYGLNRLGLVQERTRVLRHLEFLGDLVLELGELIDQLAQPVVVSALAGTQAGTVAQRLQLLLDRTVTEMKAMASPTQPYSAIAETWLAAFAEKLDRG</sequence>
<protein>
    <submittedName>
        <fullName evidence="2">HNH endonuclease</fullName>
    </submittedName>
</protein>
<dbReference type="Gene3D" id="1.10.30.50">
    <property type="match status" value="1"/>
</dbReference>
<keyword evidence="2" id="KW-0378">Hydrolase</keyword>
<comment type="caution">
    <text evidence="2">The sequence shown here is derived from an EMBL/GenBank/DDBJ whole genome shotgun (WGS) entry which is preliminary data.</text>
</comment>
<proteinExistence type="predicted"/>
<evidence type="ECO:0000313" key="2">
    <source>
        <dbReference type="EMBL" id="KAF1687562.1"/>
    </source>
</evidence>
<dbReference type="CDD" id="cd00085">
    <property type="entry name" value="HNHc"/>
    <property type="match status" value="1"/>
</dbReference>
<gene>
    <name evidence="2" type="ORF">B1992_02540</name>
</gene>
<organism evidence="2 3">
    <name type="scientific">Pseudoxanthomonas broegbernensis</name>
    <dbReference type="NCBI Taxonomy" id="83619"/>
    <lineage>
        <taxon>Bacteria</taxon>
        <taxon>Pseudomonadati</taxon>
        <taxon>Pseudomonadota</taxon>
        <taxon>Gammaproteobacteria</taxon>
        <taxon>Lysobacterales</taxon>
        <taxon>Lysobacteraceae</taxon>
        <taxon>Pseudoxanthomonas</taxon>
    </lineage>
</organism>
<evidence type="ECO:0000256" key="1">
    <source>
        <dbReference type="SAM" id="MobiDB-lite"/>
    </source>
</evidence>
<dbReference type="InterPro" id="IPR003615">
    <property type="entry name" value="HNH_nuc"/>
</dbReference>
<dbReference type="Proteomes" id="UP000462066">
    <property type="component" value="Unassembled WGS sequence"/>
</dbReference>
<keyword evidence="2" id="KW-0255">Endonuclease</keyword>
<dbReference type="AlphaFoldDB" id="A0A7V8GPD0"/>
<name>A0A7V8GPD0_9GAMM</name>
<accession>A0A7V8GPD0</accession>